<keyword evidence="9" id="KW-0460">Magnesium</keyword>
<dbReference type="PIRSF" id="PIRSF002811">
    <property type="entry name" value="DnaG"/>
    <property type="match status" value="1"/>
</dbReference>
<accession>A0A381U1W2</accession>
<gene>
    <name evidence="13" type="ORF">METZ01_LOCUS74963</name>
</gene>
<reference evidence="13" key="1">
    <citation type="submission" date="2018-05" db="EMBL/GenBank/DDBJ databases">
        <authorList>
            <person name="Lanie J.A."/>
            <person name="Ng W.-L."/>
            <person name="Kazmierczak K.M."/>
            <person name="Andrzejewski T.M."/>
            <person name="Davidsen T.M."/>
            <person name="Wayne K.J."/>
            <person name="Tettelin H."/>
            <person name="Glass J.I."/>
            <person name="Rusch D."/>
            <person name="Podicherti R."/>
            <person name="Tsui H.-C.T."/>
            <person name="Winkler M.E."/>
        </authorList>
    </citation>
    <scope>NUCLEOTIDE SEQUENCE</scope>
</reference>
<dbReference type="GO" id="GO:1990077">
    <property type="term" value="C:primosome complex"/>
    <property type="evidence" value="ECO:0007669"/>
    <property type="project" value="UniProtKB-KW"/>
</dbReference>
<dbReference type="InterPro" id="IPR006171">
    <property type="entry name" value="TOPRIM_dom"/>
</dbReference>
<evidence type="ECO:0000259" key="12">
    <source>
        <dbReference type="PROSITE" id="PS50880"/>
    </source>
</evidence>
<dbReference type="EMBL" id="UINC01005564">
    <property type="protein sequence ID" value="SVA22109.1"/>
    <property type="molecule type" value="Genomic_DNA"/>
</dbReference>
<evidence type="ECO:0000256" key="5">
    <source>
        <dbReference type="ARBA" id="ARBA00022705"/>
    </source>
</evidence>
<keyword evidence="8" id="KW-0862">Zinc</keyword>
<keyword evidence="1" id="KW-0240">DNA-directed RNA polymerase</keyword>
<dbReference type="GO" id="GO:0000428">
    <property type="term" value="C:DNA-directed RNA polymerase complex"/>
    <property type="evidence" value="ECO:0007669"/>
    <property type="project" value="UniProtKB-KW"/>
</dbReference>
<proteinExistence type="inferred from homology"/>
<keyword evidence="3" id="KW-0808">Transferase</keyword>
<feature type="domain" description="Toprim" evidence="12">
    <location>
        <begin position="252"/>
        <end position="333"/>
    </location>
</feature>
<dbReference type="NCBIfam" id="TIGR01391">
    <property type="entry name" value="dnaG"/>
    <property type="match status" value="1"/>
</dbReference>
<sequence length="581" mass="66847">MSFLKTDLDKIKSKISISSELEKKAKLVQKGRDYWCCCPFHEEKTPSCKINDDQGSFYCFGCGAKGDIFTLYTDLYNYNFVDAVKELSQRAGVNIKFQDAQQTKQENQVEAILKLTSEWYQNNLEVSEAQKCKLYLEGRNLSDETISQFKLGYSYNASSTLYKFLKSKSFNDEDLLKSNVVKLDKNNKIRDYFYKRLIFPILNLQGHIVGFGGRALDDSNPKYINSPESNIFQKRHLLYNLNLAKNTARKKNNILICEGYMDVISLYQNGLQSVVAPLGTALTEDQLQLSWKYSTKPTIMFDGDNAGIRASYKSAVMALPLISAKKFLQFVLLPEGFDPDSFINNVSFDKFVELLKKPQSLAHFIFSQSSKSIKLNSADEKISYDKYLDDLVQTIKDKKTQYFYKNELKSLFFDKIRQSRSSFKGKNITVKKINTSLYNQQILSFIASAINHVPIRQKILEDLQATDLLNNAHRNLIRDIKSDDNLDLQADILVKKFKDSDHADLIISCLNSKIYQLFPYSHSKFDPQLAYQEVLKSLKNLNTRLLNLKKINKSLDDFINDSNALNWSELQNINLEILDED</sequence>
<name>A0A381U1W2_9ZZZZ</name>
<evidence type="ECO:0000256" key="2">
    <source>
        <dbReference type="ARBA" id="ARBA00022515"/>
    </source>
</evidence>
<organism evidence="13">
    <name type="scientific">marine metagenome</name>
    <dbReference type="NCBI Taxonomy" id="408172"/>
    <lineage>
        <taxon>unclassified sequences</taxon>
        <taxon>metagenomes</taxon>
        <taxon>ecological metagenomes</taxon>
    </lineage>
</organism>
<evidence type="ECO:0000256" key="1">
    <source>
        <dbReference type="ARBA" id="ARBA00022478"/>
    </source>
</evidence>
<dbReference type="InterPro" id="IPR037068">
    <property type="entry name" value="DNA_primase_core_N_sf"/>
</dbReference>
<evidence type="ECO:0000256" key="3">
    <source>
        <dbReference type="ARBA" id="ARBA00022679"/>
    </source>
</evidence>
<dbReference type="GO" id="GO:0006269">
    <property type="term" value="P:DNA replication, synthesis of primer"/>
    <property type="evidence" value="ECO:0007669"/>
    <property type="project" value="UniProtKB-KW"/>
</dbReference>
<dbReference type="SUPFAM" id="SSF56731">
    <property type="entry name" value="DNA primase core"/>
    <property type="match status" value="1"/>
</dbReference>
<keyword evidence="6" id="KW-0479">Metal-binding</keyword>
<evidence type="ECO:0000256" key="11">
    <source>
        <dbReference type="ARBA" id="ARBA00023163"/>
    </source>
</evidence>
<dbReference type="CDD" id="cd03364">
    <property type="entry name" value="TOPRIM_DnaG_primases"/>
    <property type="match status" value="1"/>
</dbReference>
<dbReference type="HAMAP" id="MF_00974">
    <property type="entry name" value="DNA_primase_DnaG"/>
    <property type="match status" value="1"/>
</dbReference>
<keyword evidence="11" id="KW-0804">Transcription</keyword>
<evidence type="ECO:0000256" key="9">
    <source>
        <dbReference type="ARBA" id="ARBA00022842"/>
    </source>
</evidence>
<evidence type="ECO:0000256" key="8">
    <source>
        <dbReference type="ARBA" id="ARBA00022833"/>
    </source>
</evidence>
<keyword evidence="7" id="KW-0863">Zinc-finger</keyword>
<dbReference type="GO" id="GO:0003677">
    <property type="term" value="F:DNA binding"/>
    <property type="evidence" value="ECO:0007669"/>
    <property type="project" value="UniProtKB-KW"/>
</dbReference>
<evidence type="ECO:0000256" key="6">
    <source>
        <dbReference type="ARBA" id="ARBA00022723"/>
    </source>
</evidence>
<dbReference type="PANTHER" id="PTHR30313">
    <property type="entry name" value="DNA PRIMASE"/>
    <property type="match status" value="1"/>
</dbReference>
<evidence type="ECO:0000256" key="4">
    <source>
        <dbReference type="ARBA" id="ARBA00022695"/>
    </source>
</evidence>
<dbReference type="Gene3D" id="3.90.580.10">
    <property type="entry name" value="Zinc finger, CHC2-type domain"/>
    <property type="match status" value="1"/>
</dbReference>
<dbReference type="InterPro" id="IPR034151">
    <property type="entry name" value="TOPRIM_DnaG_bac"/>
</dbReference>
<dbReference type="InterPro" id="IPR013264">
    <property type="entry name" value="DNAG_N"/>
</dbReference>
<evidence type="ECO:0000256" key="7">
    <source>
        <dbReference type="ARBA" id="ARBA00022771"/>
    </source>
</evidence>
<dbReference type="GO" id="GO:0003899">
    <property type="term" value="F:DNA-directed RNA polymerase activity"/>
    <property type="evidence" value="ECO:0007669"/>
    <property type="project" value="InterPro"/>
</dbReference>
<dbReference type="SMART" id="SM00493">
    <property type="entry name" value="TOPRIM"/>
    <property type="match status" value="1"/>
</dbReference>
<dbReference type="InterPro" id="IPR002694">
    <property type="entry name" value="Znf_CHC2"/>
</dbReference>
<dbReference type="SUPFAM" id="SSF57783">
    <property type="entry name" value="Zinc beta-ribbon"/>
    <property type="match status" value="1"/>
</dbReference>
<dbReference type="Pfam" id="PF01807">
    <property type="entry name" value="Zn_ribbon_DnaG"/>
    <property type="match status" value="1"/>
</dbReference>
<dbReference type="SMART" id="SM00400">
    <property type="entry name" value="ZnF_CHCC"/>
    <property type="match status" value="1"/>
</dbReference>
<keyword evidence="5" id="KW-0235">DNA replication</keyword>
<dbReference type="Gene3D" id="3.40.1360.10">
    <property type="match status" value="1"/>
</dbReference>
<dbReference type="Gene3D" id="3.90.980.10">
    <property type="entry name" value="DNA primase, catalytic core, N-terminal domain"/>
    <property type="match status" value="1"/>
</dbReference>
<dbReference type="PROSITE" id="PS50880">
    <property type="entry name" value="TOPRIM"/>
    <property type="match status" value="1"/>
</dbReference>
<dbReference type="PANTHER" id="PTHR30313:SF2">
    <property type="entry name" value="DNA PRIMASE"/>
    <property type="match status" value="1"/>
</dbReference>
<keyword evidence="10" id="KW-0238">DNA-binding</keyword>
<dbReference type="GO" id="GO:0008270">
    <property type="term" value="F:zinc ion binding"/>
    <property type="evidence" value="ECO:0007669"/>
    <property type="project" value="UniProtKB-KW"/>
</dbReference>
<dbReference type="GO" id="GO:0005737">
    <property type="term" value="C:cytoplasm"/>
    <property type="evidence" value="ECO:0007669"/>
    <property type="project" value="TreeGrafter"/>
</dbReference>
<dbReference type="Pfam" id="PF13155">
    <property type="entry name" value="Toprim_2"/>
    <property type="match status" value="1"/>
</dbReference>
<dbReference type="InterPro" id="IPR036977">
    <property type="entry name" value="DNA_primase_Znf_CHC2"/>
</dbReference>
<evidence type="ECO:0000313" key="13">
    <source>
        <dbReference type="EMBL" id="SVA22109.1"/>
    </source>
</evidence>
<protein>
    <recommendedName>
        <fullName evidence="12">Toprim domain-containing protein</fullName>
    </recommendedName>
</protein>
<dbReference type="InterPro" id="IPR030846">
    <property type="entry name" value="DnaG_bac"/>
</dbReference>
<dbReference type="Pfam" id="PF08275">
    <property type="entry name" value="DNAG_N"/>
    <property type="match status" value="1"/>
</dbReference>
<dbReference type="InterPro" id="IPR050219">
    <property type="entry name" value="DnaG_primase"/>
</dbReference>
<evidence type="ECO:0000256" key="10">
    <source>
        <dbReference type="ARBA" id="ARBA00023125"/>
    </source>
</evidence>
<keyword evidence="4" id="KW-0548">Nucleotidyltransferase</keyword>
<keyword evidence="2" id="KW-0639">Primosome</keyword>
<dbReference type="InterPro" id="IPR006295">
    <property type="entry name" value="DNA_primase_DnaG"/>
</dbReference>
<dbReference type="AlphaFoldDB" id="A0A381U1W2"/>